<evidence type="ECO:0000313" key="2">
    <source>
        <dbReference type="Proteomes" id="UP000789920"/>
    </source>
</evidence>
<sequence>GKELTIHKRDGMQGNGPIVLDNLKKRKYQKTLPSDELDKKRGNPIIHDQEAYQCLKSTAIQFFTKTFNGIKNFESGHDHPQHFVHFSYIVWFFLEFRNLLQYNTSSTIAYEPELEELTNLYYSFDLVRAIMNYEGFLLVFEKISFFRNNKVPMVGLAFWVGLFETNGKYFLYLSAMKRFDDKPIRYKAEYIINQIYQENDYLRMMMLLVKEFKDQSFGYLQSLIATIHVLLERLESCSETTFVIEEGSRTRPRMSSKMEEEGPNTDDDYEEIEYVKKKRENLIAHRGAFKDYQESFVNESIISTYCSLLEYYERIDSESFYHITTAFHRIIVRCSTDAIAIFFKLSILELLNRISIYFEGLQTLTTSQSEFKDFIRLVSESFFNYAEKNDLMYCEVFCPKTKRNLACLETGYKCLKDDYNRSDDDVSVNEKD</sequence>
<dbReference type="Proteomes" id="UP000789920">
    <property type="component" value="Unassembled WGS sequence"/>
</dbReference>
<protein>
    <submittedName>
        <fullName evidence="1">32765_t:CDS:1</fullName>
    </submittedName>
</protein>
<proteinExistence type="predicted"/>
<evidence type="ECO:0000313" key="1">
    <source>
        <dbReference type="EMBL" id="CAG8749769.1"/>
    </source>
</evidence>
<comment type="caution">
    <text evidence="1">The sequence shown here is derived from an EMBL/GenBank/DDBJ whole genome shotgun (WGS) entry which is preliminary data.</text>
</comment>
<keyword evidence="2" id="KW-1185">Reference proteome</keyword>
<dbReference type="EMBL" id="CAJVQC010031887">
    <property type="protein sequence ID" value="CAG8749769.1"/>
    <property type="molecule type" value="Genomic_DNA"/>
</dbReference>
<name>A0ACA9QFG5_9GLOM</name>
<organism evidence="1 2">
    <name type="scientific">Racocetra persica</name>
    <dbReference type="NCBI Taxonomy" id="160502"/>
    <lineage>
        <taxon>Eukaryota</taxon>
        <taxon>Fungi</taxon>
        <taxon>Fungi incertae sedis</taxon>
        <taxon>Mucoromycota</taxon>
        <taxon>Glomeromycotina</taxon>
        <taxon>Glomeromycetes</taxon>
        <taxon>Diversisporales</taxon>
        <taxon>Gigasporaceae</taxon>
        <taxon>Racocetra</taxon>
    </lineage>
</organism>
<gene>
    <name evidence="1" type="ORF">RPERSI_LOCUS14059</name>
</gene>
<accession>A0ACA9QFG5</accession>
<feature type="non-terminal residue" evidence="1">
    <location>
        <position position="432"/>
    </location>
</feature>
<reference evidence="1" key="1">
    <citation type="submission" date="2021-06" db="EMBL/GenBank/DDBJ databases">
        <authorList>
            <person name="Kallberg Y."/>
            <person name="Tangrot J."/>
            <person name="Rosling A."/>
        </authorList>
    </citation>
    <scope>NUCLEOTIDE SEQUENCE</scope>
    <source>
        <strain evidence="1">MA461A</strain>
    </source>
</reference>
<feature type="non-terminal residue" evidence="1">
    <location>
        <position position="1"/>
    </location>
</feature>